<reference evidence="10" key="2">
    <citation type="submission" date="2024-10" db="UniProtKB">
        <authorList>
            <consortium name="EnsemblProtists"/>
        </authorList>
    </citation>
    <scope>IDENTIFICATION</scope>
</reference>
<dbReference type="AlphaFoldDB" id="A0A0D3IVA1"/>
<dbReference type="Pfam" id="PF00069">
    <property type="entry name" value="Pkinase"/>
    <property type="match status" value="1"/>
</dbReference>
<dbReference type="InterPro" id="IPR050629">
    <property type="entry name" value="STE20/SPS1-PAK"/>
</dbReference>
<comment type="catalytic activity">
    <reaction evidence="8">
        <text>L-seryl-[protein] + ATP = O-phospho-L-seryl-[protein] + ADP + H(+)</text>
        <dbReference type="Rhea" id="RHEA:17989"/>
        <dbReference type="Rhea" id="RHEA-COMP:9863"/>
        <dbReference type="Rhea" id="RHEA-COMP:11604"/>
        <dbReference type="ChEBI" id="CHEBI:15378"/>
        <dbReference type="ChEBI" id="CHEBI:29999"/>
        <dbReference type="ChEBI" id="CHEBI:30616"/>
        <dbReference type="ChEBI" id="CHEBI:83421"/>
        <dbReference type="ChEBI" id="CHEBI:456216"/>
        <dbReference type="EC" id="2.7.11.1"/>
    </reaction>
</comment>
<dbReference type="GO" id="GO:0005524">
    <property type="term" value="F:ATP binding"/>
    <property type="evidence" value="ECO:0007669"/>
    <property type="project" value="UniProtKB-KW"/>
</dbReference>
<dbReference type="GO" id="GO:0004674">
    <property type="term" value="F:protein serine/threonine kinase activity"/>
    <property type="evidence" value="ECO:0007669"/>
    <property type="project" value="UniProtKB-KW"/>
</dbReference>
<feature type="domain" description="Protein kinase" evidence="9">
    <location>
        <begin position="1"/>
        <end position="181"/>
    </location>
</feature>
<keyword evidence="5" id="KW-0418">Kinase</keyword>
<evidence type="ECO:0000256" key="1">
    <source>
        <dbReference type="ARBA" id="ARBA00008874"/>
    </source>
</evidence>
<keyword evidence="6" id="KW-0067">ATP-binding</keyword>
<dbReference type="KEGG" id="ehx:EMIHUDRAFT_245987"/>
<evidence type="ECO:0000256" key="8">
    <source>
        <dbReference type="ARBA" id="ARBA00048679"/>
    </source>
</evidence>
<dbReference type="PROSITE" id="PS50011">
    <property type="entry name" value="PROTEIN_KINASE_DOM"/>
    <property type="match status" value="1"/>
</dbReference>
<reference evidence="11" key="1">
    <citation type="journal article" date="2013" name="Nature">
        <title>Pan genome of the phytoplankton Emiliania underpins its global distribution.</title>
        <authorList>
            <person name="Read B.A."/>
            <person name="Kegel J."/>
            <person name="Klute M.J."/>
            <person name="Kuo A."/>
            <person name="Lefebvre S.C."/>
            <person name="Maumus F."/>
            <person name="Mayer C."/>
            <person name="Miller J."/>
            <person name="Monier A."/>
            <person name="Salamov A."/>
            <person name="Young J."/>
            <person name="Aguilar M."/>
            <person name="Claverie J.M."/>
            <person name="Frickenhaus S."/>
            <person name="Gonzalez K."/>
            <person name="Herman E.K."/>
            <person name="Lin Y.C."/>
            <person name="Napier J."/>
            <person name="Ogata H."/>
            <person name="Sarno A.F."/>
            <person name="Shmutz J."/>
            <person name="Schroeder D."/>
            <person name="de Vargas C."/>
            <person name="Verret F."/>
            <person name="von Dassow P."/>
            <person name="Valentin K."/>
            <person name="Van de Peer Y."/>
            <person name="Wheeler G."/>
            <person name="Dacks J.B."/>
            <person name="Delwiche C.F."/>
            <person name="Dyhrman S.T."/>
            <person name="Glockner G."/>
            <person name="John U."/>
            <person name="Richards T."/>
            <person name="Worden A.Z."/>
            <person name="Zhang X."/>
            <person name="Grigoriev I.V."/>
            <person name="Allen A.E."/>
            <person name="Bidle K."/>
            <person name="Borodovsky M."/>
            <person name="Bowler C."/>
            <person name="Brownlee C."/>
            <person name="Cock J.M."/>
            <person name="Elias M."/>
            <person name="Gladyshev V.N."/>
            <person name="Groth M."/>
            <person name="Guda C."/>
            <person name="Hadaegh A."/>
            <person name="Iglesias-Rodriguez M.D."/>
            <person name="Jenkins J."/>
            <person name="Jones B.M."/>
            <person name="Lawson T."/>
            <person name="Leese F."/>
            <person name="Lindquist E."/>
            <person name="Lobanov A."/>
            <person name="Lomsadze A."/>
            <person name="Malik S.B."/>
            <person name="Marsh M.E."/>
            <person name="Mackinder L."/>
            <person name="Mock T."/>
            <person name="Mueller-Roeber B."/>
            <person name="Pagarete A."/>
            <person name="Parker M."/>
            <person name="Probert I."/>
            <person name="Quesneville H."/>
            <person name="Raines C."/>
            <person name="Rensing S.A."/>
            <person name="Riano-Pachon D.M."/>
            <person name="Richier S."/>
            <person name="Rokitta S."/>
            <person name="Shiraiwa Y."/>
            <person name="Soanes D.M."/>
            <person name="van der Giezen M."/>
            <person name="Wahlund T.M."/>
            <person name="Williams B."/>
            <person name="Wilson W."/>
            <person name="Wolfe G."/>
            <person name="Wurch L.L."/>
        </authorList>
    </citation>
    <scope>NUCLEOTIDE SEQUENCE</scope>
</reference>
<organism evidence="10 11">
    <name type="scientific">Emiliania huxleyi (strain CCMP1516)</name>
    <dbReference type="NCBI Taxonomy" id="280463"/>
    <lineage>
        <taxon>Eukaryota</taxon>
        <taxon>Haptista</taxon>
        <taxon>Haptophyta</taxon>
        <taxon>Prymnesiophyceae</taxon>
        <taxon>Isochrysidales</taxon>
        <taxon>Noelaerhabdaceae</taxon>
        <taxon>Emiliania</taxon>
    </lineage>
</organism>
<dbReference type="PANTHER" id="PTHR48012">
    <property type="entry name" value="STERILE20-LIKE KINASE, ISOFORM B-RELATED"/>
    <property type="match status" value="1"/>
</dbReference>
<dbReference type="PANTHER" id="PTHR48012:SF10">
    <property type="entry name" value="FI20177P1"/>
    <property type="match status" value="1"/>
</dbReference>
<keyword evidence="3" id="KW-0808">Transferase</keyword>
<evidence type="ECO:0000259" key="9">
    <source>
        <dbReference type="PROSITE" id="PS50011"/>
    </source>
</evidence>
<comment type="similarity">
    <text evidence="1">Belongs to the protein kinase superfamily. STE Ser/Thr protein kinase family. STE20 subfamily.</text>
</comment>
<evidence type="ECO:0000313" key="11">
    <source>
        <dbReference type="Proteomes" id="UP000013827"/>
    </source>
</evidence>
<dbReference type="PaxDb" id="2903-EOD15186"/>
<dbReference type="GeneID" id="17261335"/>
<protein>
    <recommendedName>
        <fullName evidence="9">Protein kinase domain-containing protein</fullName>
    </recommendedName>
</protein>
<dbReference type="SMART" id="SM00220">
    <property type="entry name" value="S_TKc"/>
    <property type="match status" value="1"/>
</dbReference>
<sequence>MGSLVPARHPNIVGYYDYFTRLHDGEELLWIGAPLSEAEAALVLTALRYLHVELRALHRDVKAANVLLTASGAARANSSALVWTLSSRDQRGDSRTPHWMAPEAFAAVDIWGVGITAIELMSMKPPWSSLSSVFDIILAIVNNPPPEAEGSPVLRDFVRCALVKDAVARPSADVLLKHKLVAGARSDALAAVVKKGAPKIGAL</sequence>
<proteinExistence type="inferred from homology"/>
<evidence type="ECO:0000256" key="7">
    <source>
        <dbReference type="ARBA" id="ARBA00047899"/>
    </source>
</evidence>
<dbReference type="eggNOG" id="KOG0576">
    <property type="taxonomic scope" value="Eukaryota"/>
</dbReference>
<dbReference type="InterPro" id="IPR000719">
    <property type="entry name" value="Prot_kinase_dom"/>
</dbReference>
<dbReference type="Gene3D" id="1.10.510.10">
    <property type="entry name" value="Transferase(Phosphotransferase) domain 1"/>
    <property type="match status" value="1"/>
</dbReference>
<dbReference type="InterPro" id="IPR011009">
    <property type="entry name" value="Kinase-like_dom_sf"/>
</dbReference>
<dbReference type="RefSeq" id="XP_005767615.1">
    <property type="nucleotide sequence ID" value="XM_005767558.1"/>
</dbReference>
<evidence type="ECO:0000256" key="3">
    <source>
        <dbReference type="ARBA" id="ARBA00022679"/>
    </source>
</evidence>
<evidence type="ECO:0000256" key="6">
    <source>
        <dbReference type="ARBA" id="ARBA00022840"/>
    </source>
</evidence>
<evidence type="ECO:0000256" key="2">
    <source>
        <dbReference type="ARBA" id="ARBA00022527"/>
    </source>
</evidence>
<name>A0A0D3IVA1_EMIH1</name>
<dbReference type="STRING" id="2903.R1DWQ2"/>
<dbReference type="Proteomes" id="UP000013827">
    <property type="component" value="Unassembled WGS sequence"/>
</dbReference>
<evidence type="ECO:0000256" key="5">
    <source>
        <dbReference type="ARBA" id="ARBA00022777"/>
    </source>
</evidence>
<dbReference type="EnsemblProtists" id="EOD15186">
    <property type="protein sequence ID" value="EOD15186"/>
    <property type="gene ID" value="EMIHUDRAFT_245987"/>
</dbReference>
<comment type="catalytic activity">
    <reaction evidence="7">
        <text>L-threonyl-[protein] + ATP = O-phospho-L-threonyl-[protein] + ADP + H(+)</text>
        <dbReference type="Rhea" id="RHEA:46608"/>
        <dbReference type="Rhea" id="RHEA-COMP:11060"/>
        <dbReference type="Rhea" id="RHEA-COMP:11605"/>
        <dbReference type="ChEBI" id="CHEBI:15378"/>
        <dbReference type="ChEBI" id="CHEBI:30013"/>
        <dbReference type="ChEBI" id="CHEBI:30616"/>
        <dbReference type="ChEBI" id="CHEBI:61977"/>
        <dbReference type="ChEBI" id="CHEBI:456216"/>
        <dbReference type="EC" id="2.7.11.1"/>
    </reaction>
</comment>
<evidence type="ECO:0000256" key="4">
    <source>
        <dbReference type="ARBA" id="ARBA00022741"/>
    </source>
</evidence>
<dbReference type="SUPFAM" id="SSF56112">
    <property type="entry name" value="Protein kinase-like (PK-like)"/>
    <property type="match status" value="1"/>
</dbReference>
<evidence type="ECO:0000313" key="10">
    <source>
        <dbReference type="EnsemblProtists" id="EOD15186"/>
    </source>
</evidence>
<keyword evidence="11" id="KW-1185">Reference proteome</keyword>
<keyword evidence="4" id="KW-0547">Nucleotide-binding</keyword>
<keyword evidence="2" id="KW-0723">Serine/threonine-protein kinase</keyword>
<accession>A0A0D3IVA1</accession>
<dbReference type="HOGENOM" id="CLU_1351082_0_0_1"/>
<dbReference type="GO" id="GO:0005737">
    <property type="term" value="C:cytoplasm"/>
    <property type="evidence" value="ECO:0007669"/>
    <property type="project" value="TreeGrafter"/>
</dbReference>